<keyword evidence="1" id="KW-0547">Nucleotide-binding</keyword>
<dbReference type="PANTHER" id="PTHR44329">
    <property type="entry name" value="SERINE/THREONINE-PROTEIN KINASE TNNI3K-RELATED"/>
    <property type="match status" value="1"/>
</dbReference>
<dbReference type="InterPro" id="IPR011990">
    <property type="entry name" value="TPR-like_helical_dom_sf"/>
</dbReference>
<dbReference type="InterPro" id="IPR051681">
    <property type="entry name" value="Ser/Thr_Kinases-Pseudokinases"/>
</dbReference>
<reference evidence="5" key="1">
    <citation type="submission" date="2021-06" db="EMBL/GenBank/DDBJ databases">
        <authorList>
            <person name="Kallberg Y."/>
            <person name="Tangrot J."/>
            <person name="Rosling A."/>
        </authorList>
    </citation>
    <scope>NUCLEOTIDE SEQUENCE</scope>
    <source>
        <strain evidence="5">CL551</strain>
    </source>
</reference>
<dbReference type="EMBL" id="CAJVPV010005793">
    <property type="protein sequence ID" value="CAG8596075.1"/>
    <property type="molecule type" value="Genomic_DNA"/>
</dbReference>
<dbReference type="GO" id="GO:0097527">
    <property type="term" value="P:necroptotic signaling pathway"/>
    <property type="evidence" value="ECO:0007669"/>
    <property type="project" value="TreeGrafter"/>
</dbReference>
<evidence type="ECO:0000313" key="5">
    <source>
        <dbReference type="EMBL" id="CAG8596075.1"/>
    </source>
</evidence>
<evidence type="ECO:0000256" key="2">
    <source>
        <dbReference type="ARBA" id="ARBA00022840"/>
    </source>
</evidence>
<dbReference type="InterPro" id="IPR000719">
    <property type="entry name" value="Prot_kinase_dom"/>
</dbReference>
<dbReference type="SMART" id="SM00671">
    <property type="entry name" value="SEL1"/>
    <property type="match status" value="3"/>
</dbReference>
<evidence type="ECO:0000259" key="4">
    <source>
        <dbReference type="PROSITE" id="PS50011"/>
    </source>
</evidence>
<evidence type="ECO:0000256" key="1">
    <source>
        <dbReference type="ARBA" id="ARBA00022741"/>
    </source>
</evidence>
<dbReference type="InterPro" id="IPR011009">
    <property type="entry name" value="Kinase-like_dom_sf"/>
</dbReference>
<comment type="caution">
    <text evidence="5">The sequence shown here is derived from an EMBL/GenBank/DDBJ whole genome shotgun (WGS) entry which is preliminary data.</text>
</comment>
<dbReference type="Gene3D" id="1.25.40.10">
    <property type="entry name" value="Tetratricopeptide repeat domain"/>
    <property type="match status" value="1"/>
</dbReference>
<protein>
    <submittedName>
        <fullName evidence="5">14425_t:CDS:1</fullName>
    </submittedName>
</protein>
<dbReference type="Pfam" id="PF08238">
    <property type="entry name" value="Sel1"/>
    <property type="match status" value="2"/>
</dbReference>
<evidence type="ECO:0000313" key="6">
    <source>
        <dbReference type="Proteomes" id="UP000789342"/>
    </source>
</evidence>
<dbReference type="GO" id="GO:0004672">
    <property type="term" value="F:protein kinase activity"/>
    <property type="evidence" value="ECO:0007669"/>
    <property type="project" value="InterPro"/>
</dbReference>
<dbReference type="Pfam" id="PF07714">
    <property type="entry name" value="PK_Tyr_Ser-Thr"/>
    <property type="match status" value="1"/>
</dbReference>
<name>A0A9N9CA51_9GLOM</name>
<dbReference type="SUPFAM" id="SSF81901">
    <property type="entry name" value="HCP-like"/>
    <property type="match status" value="1"/>
</dbReference>
<feature type="domain" description="Protein kinase" evidence="4">
    <location>
        <begin position="1"/>
        <end position="206"/>
    </location>
</feature>
<evidence type="ECO:0000256" key="3">
    <source>
        <dbReference type="SAM" id="MobiDB-lite"/>
    </source>
</evidence>
<sequence>ESTYILKFYGIAQDANALYMVTEWCDLGNLQEYYRSNPMDWSQKSQFAVDIARGLTFLHAVSILHHDIRSENVLITEYRQAKLANFNLSRGANDPTKDVRPTIDTVRWMAPEKLKDHKNKYNTKCEIYSFGMLLWEIAEGHIPFADEMDLLAIRDFVVNQKKRPVFSKNTPPEWSKISYQAMQDSPNARPALKDIFMVLYSLHQKNLPQRSPRPSPNHMPSEDELPGIDDDLGIDLTMSVKEAISEHKKKDGDKKKVWEAFKVHAEEFGDMTARYWMGYYLYYDLCPIDNPNDKEAKQKRLEKAASLFKEAADMGIVDAQLRYGHCLWYGEGVQRSIKEAIEYFQKSADNGNGNTTAIYNIGNVYYNGLGVEQDMEKGIRFLRLAALQGQPKALEMCKKKGISLADIGDS</sequence>
<dbReference type="Gene3D" id="1.10.510.10">
    <property type="entry name" value="Transferase(Phosphotransferase) domain 1"/>
    <property type="match status" value="1"/>
</dbReference>
<organism evidence="5 6">
    <name type="scientific">Acaulospora morrowiae</name>
    <dbReference type="NCBI Taxonomy" id="94023"/>
    <lineage>
        <taxon>Eukaryota</taxon>
        <taxon>Fungi</taxon>
        <taxon>Fungi incertae sedis</taxon>
        <taxon>Mucoromycota</taxon>
        <taxon>Glomeromycotina</taxon>
        <taxon>Glomeromycetes</taxon>
        <taxon>Diversisporales</taxon>
        <taxon>Acaulosporaceae</taxon>
        <taxon>Acaulospora</taxon>
    </lineage>
</organism>
<feature type="region of interest" description="Disordered" evidence="3">
    <location>
        <begin position="207"/>
        <end position="226"/>
    </location>
</feature>
<dbReference type="GO" id="GO:0005524">
    <property type="term" value="F:ATP binding"/>
    <property type="evidence" value="ECO:0007669"/>
    <property type="project" value="UniProtKB-KW"/>
</dbReference>
<dbReference type="InterPro" id="IPR006597">
    <property type="entry name" value="Sel1-like"/>
</dbReference>
<dbReference type="PANTHER" id="PTHR44329:SF298">
    <property type="entry name" value="MIXED LINEAGE KINASE DOMAIN-LIKE PROTEIN"/>
    <property type="match status" value="1"/>
</dbReference>
<dbReference type="OrthoDB" id="2384430at2759"/>
<keyword evidence="6" id="KW-1185">Reference proteome</keyword>
<dbReference type="InterPro" id="IPR001245">
    <property type="entry name" value="Ser-Thr/Tyr_kinase_cat_dom"/>
</dbReference>
<feature type="non-terminal residue" evidence="5">
    <location>
        <position position="1"/>
    </location>
</feature>
<keyword evidence="2" id="KW-0067">ATP-binding</keyword>
<dbReference type="Proteomes" id="UP000789342">
    <property type="component" value="Unassembled WGS sequence"/>
</dbReference>
<dbReference type="SUPFAM" id="SSF56112">
    <property type="entry name" value="Protein kinase-like (PK-like)"/>
    <property type="match status" value="1"/>
</dbReference>
<accession>A0A9N9CA51</accession>
<dbReference type="PROSITE" id="PS50011">
    <property type="entry name" value="PROTEIN_KINASE_DOM"/>
    <property type="match status" value="1"/>
</dbReference>
<dbReference type="PROSITE" id="PS00109">
    <property type="entry name" value="PROTEIN_KINASE_TYR"/>
    <property type="match status" value="1"/>
</dbReference>
<gene>
    <name evidence="5" type="ORF">AMORRO_LOCUS7569</name>
</gene>
<dbReference type="InterPro" id="IPR008266">
    <property type="entry name" value="Tyr_kinase_AS"/>
</dbReference>
<dbReference type="AlphaFoldDB" id="A0A9N9CA51"/>
<proteinExistence type="predicted"/>